<dbReference type="PANTHER" id="PTHR46623:SF7">
    <property type="entry name" value="CARBOXYMETHYLENEBUTENOLIDASE"/>
    <property type="match status" value="1"/>
</dbReference>
<evidence type="ECO:0000313" key="5">
    <source>
        <dbReference type="Proteomes" id="UP000220102"/>
    </source>
</evidence>
<dbReference type="InterPro" id="IPR029058">
    <property type="entry name" value="AB_hydrolase_fold"/>
</dbReference>
<feature type="region of interest" description="Disordered" evidence="1">
    <location>
        <begin position="28"/>
        <end position="51"/>
    </location>
</feature>
<feature type="domain" description="Dienelactone hydrolase" evidence="3">
    <location>
        <begin position="89"/>
        <end position="298"/>
    </location>
</feature>
<feature type="chain" id="PRO_5012111563" evidence="2">
    <location>
        <begin position="23"/>
        <end position="312"/>
    </location>
</feature>
<dbReference type="PANTHER" id="PTHR46623">
    <property type="entry name" value="CARBOXYMETHYLENEBUTENOLIDASE-RELATED"/>
    <property type="match status" value="1"/>
</dbReference>
<dbReference type="GO" id="GO:0016787">
    <property type="term" value="F:hydrolase activity"/>
    <property type="evidence" value="ECO:0007669"/>
    <property type="project" value="UniProtKB-KW"/>
</dbReference>
<dbReference type="PROSITE" id="PS51257">
    <property type="entry name" value="PROKAR_LIPOPROTEIN"/>
    <property type="match status" value="1"/>
</dbReference>
<keyword evidence="2" id="KW-0732">Signal</keyword>
<gene>
    <name evidence="4" type="ORF">CRI94_08385</name>
</gene>
<comment type="caution">
    <text evidence="4">The sequence shown here is derived from an EMBL/GenBank/DDBJ whole genome shotgun (WGS) entry which is preliminary data.</text>
</comment>
<dbReference type="OrthoDB" id="9787933at2"/>
<dbReference type="Gene3D" id="3.40.50.1820">
    <property type="entry name" value="alpha/beta hydrolase"/>
    <property type="match status" value="1"/>
</dbReference>
<evidence type="ECO:0000256" key="2">
    <source>
        <dbReference type="SAM" id="SignalP"/>
    </source>
</evidence>
<accession>A0A2A8CZG2</accession>
<evidence type="ECO:0000259" key="3">
    <source>
        <dbReference type="Pfam" id="PF01738"/>
    </source>
</evidence>
<protein>
    <submittedName>
        <fullName evidence="4">Dienelactone hydrolase</fullName>
    </submittedName>
</protein>
<evidence type="ECO:0000313" key="4">
    <source>
        <dbReference type="EMBL" id="PEN14109.1"/>
    </source>
</evidence>
<reference evidence="4 5" key="1">
    <citation type="submission" date="2017-10" db="EMBL/GenBank/DDBJ databases">
        <title>Draft genome of Longibacter Salinarum.</title>
        <authorList>
            <person name="Goh K.M."/>
            <person name="Shamsir M.S."/>
            <person name="Lim S.W."/>
        </authorList>
    </citation>
    <scope>NUCLEOTIDE SEQUENCE [LARGE SCALE GENOMIC DNA]</scope>
    <source>
        <strain evidence="4 5">KCTC 52045</strain>
    </source>
</reference>
<name>A0A2A8CZG2_9BACT</name>
<dbReference type="InterPro" id="IPR051049">
    <property type="entry name" value="Dienelactone_hydrolase-like"/>
</dbReference>
<keyword evidence="4" id="KW-0378">Hydrolase</keyword>
<proteinExistence type="predicted"/>
<dbReference type="InterPro" id="IPR002925">
    <property type="entry name" value="Dienelactn_hydro"/>
</dbReference>
<keyword evidence="5" id="KW-1185">Reference proteome</keyword>
<feature type="signal peptide" evidence="2">
    <location>
        <begin position="1"/>
        <end position="22"/>
    </location>
</feature>
<dbReference type="Proteomes" id="UP000220102">
    <property type="component" value="Unassembled WGS sequence"/>
</dbReference>
<dbReference type="Pfam" id="PF01738">
    <property type="entry name" value="DLH"/>
    <property type="match status" value="1"/>
</dbReference>
<organism evidence="4 5">
    <name type="scientific">Longibacter salinarum</name>
    <dbReference type="NCBI Taxonomy" id="1850348"/>
    <lineage>
        <taxon>Bacteria</taxon>
        <taxon>Pseudomonadati</taxon>
        <taxon>Rhodothermota</taxon>
        <taxon>Rhodothermia</taxon>
        <taxon>Rhodothermales</taxon>
        <taxon>Salisaetaceae</taxon>
        <taxon>Longibacter</taxon>
    </lineage>
</organism>
<evidence type="ECO:0000256" key="1">
    <source>
        <dbReference type="SAM" id="MobiDB-lite"/>
    </source>
</evidence>
<dbReference type="AlphaFoldDB" id="A0A2A8CZG2"/>
<sequence length="312" mass="33384">MLSKRTLRLAFSFLLIAGVVTGCGGEEASDSYSDDMAEQHQDDTPQATAAAQEPMIPVRASTVTYGATEAGESITGYMAVPENPDSVLTAYGMNPKTDSLPGVVVIHEWWGLNDNIRTAARRMAGEGYRVLAVDLYAGSVADTPDGARSLMEQAMKTPDRLAENLASANAYLRREGGASRTAVMGWCFGGAMTLTAAVTQPDGYEAGVIYYGRVSDVSQEELEPISFPMIGFFGADDSSIPVESVNEFDTKMDEVGNTFEAHIYEDAGHAFANPSGTNYNPEAASAAWDKTTAFLKEHLYGATDMDAESDET</sequence>
<dbReference type="SUPFAM" id="SSF53474">
    <property type="entry name" value="alpha/beta-Hydrolases"/>
    <property type="match status" value="1"/>
</dbReference>
<dbReference type="EMBL" id="PDEQ01000003">
    <property type="protein sequence ID" value="PEN14109.1"/>
    <property type="molecule type" value="Genomic_DNA"/>
</dbReference>